<reference evidence="1" key="1">
    <citation type="journal article" date="2020" name="Stud. Mycol.">
        <title>101 Dothideomycetes genomes: a test case for predicting lifestyles and emergence of pathogens.</title>
        <authorList>
            <person name="Haridas S."/>
            <person name="Albert R."/>
            <person name="Binder M."/>
            <person name="Bloem J."/>
            <person name="Labutti K."/>
            <person name="Salamov A."/>
            <person name="Andreopoulos B."/>
            <person name="Baker S."/>
            <person name="Barry K."/>
            <person name="Bills G."/>
            <person name="Bluhm B."/>
            <person name="Cannon C."/>
            <person name="Castanera R."/>
            <person name="Culley D."/>
            <person name="Daum C."/>
            <person name="Ezra D."/>
            <person name="Gonzalez J."/>
            <person name="Henrissat B."/>
            <person name="Kuo A."/>
            <person name="Liang C."/>
            <person name="Lipzen A."/>
            <person name="Lutzoni F."/>
            <person name="Magnuson J."/>
            <person name="Mondo S."/>
            <person name="Nolan M."/>
            <person name="Ohm R."/>
            <person name="Pangilinan J."/>
            <person name="Park H.-J."/>
            <person name="Ramirez L."/>
            <person name="Alfaro M."/>
            <person name="Sun H."/>
            <person name="Tritt A."/>
            <person name="Yoshinaga Y."/>
            <person name="Zwiers L.-H."/>
            <person name="Turgeon B."/>
            <person name="Goodwin S."/>
            <person name="Spatafora J."/>
            <person name="Crous P."/>
            <person name="Grigoriev I."/>
        </authorList>
    </citation>
    <scope>NUCLEOTIDE SEQUENCE</scope>
    <source>
        <strain evidence="1">CBS 279.74</strain>
    </source>
</reference>
<evidence type="ECO:0000313" key="2">
    <source>
        <dbReference type="Proteomes" id="UP000799428"/>
    </source>
</evidence>
<proteinExistence type="predicted"/>
<name>A0A6G1KLE1_9PLEO</name>
<dbReference type="OrthoDB" id="3508922at2759"/>
<organism evidence="1 2">
    <name type="scientific">Pleomassaria siparia CBS 279.74</name>
    <dbReference type="NCBI Taxonomy" id="1314801"/>
    <lineage>
        <taxon>Eukaryota</taxon>
        <taxon>Fungi</taxon>
        <taxon>Dikarya</taxon>
        <taxon>Ascomycota</taxon>
        <taxon>Pezizomycotina</taxon>
        <taxon>Dothideomycetes</taxon>
        <taxon>Pleosporomycetidae</taxon>
        <taxon>Pleosporales</taxon>
        <taxon>Pleomassariaceae</taxon>
        <taxon>Pleomassaria</taxon>
    </lineage>
</organism>
<gene>
    <name evidence="1" type="ORF">K504DRAFT_347249</name>
</gene>
<accession>A0A6G1KLE1</accession>
<feature type="non-terminal residue" evidence="1">
    <location>
        <position position="1"/>
    </location>
</feature>
<dbReference type="EMBL" id="MU005765">
    <property type="protein sequence ID" value="KAF2713211.1"/>
    <property type="molecule type" value="Genomic_DNA"/>
</dbReference>
<feature type="non-terminal residue" evidence="1">
    <location>
        <position position="141"/>
    </location>
</feature>
<protein>
    <submittedName>
        <fullName evidence="1">Uncharacterized protein</fullName>
    </submittedName>
</protein>
<dbReference type="Proteomes" id="UP000799428">
    <property type="component" value="Unassembled WGS sequence"/>
</dbReference>
<keyword evidence="2" id="KW-1185">Reference proteome</keyword>
<sequence>AVASPIQILEEPTIPGNWTWHVTNWQAGCARTCSYNFNITIPTIPNEIGGVKAYCSGYESGDLFTRCQILEGSNNGVSAKFGPRTSNNGSGPAEVVFSFEKGAYLEQRPFNFTGSHEAVYNAFVAPLLDFDVKPTSVVVVA</sequence>
<evidence type="ECO:0000313" key="1">
    <source>
        <dbReference type="EMBL" id="KAF2713211.1"/>
    </source>
</evidence>
<dbReference type="AlphaFoldDB" id="A0A6G1KLE1"/>